<dbReference type="InterPro" id="IPR006176">
    <property type="entry name" value="3-OHacyl-CoA_DH_NAD-bd"/>
</dbReference>
<dbReference type="InterPro" id="IPR006180">
    <property type="entry name" value="3-OHacyl-CoA_DH_CS"/>
</dbReference>
<accession>A0ABT5QQB8</accession>
<feature type="domain" description="3-hydroxyacyl-CoA dehydrogenase C-terminal" evidence="3">
    <location>
        <begin position="179"/>
        <end position="244"/>
    </location>
</feature>
<dbReference type="EC" id="1.1.1.35" evidence="5"/>
<sequence>MDKITVIGSGLIGSSWAIAFANAGYRVHIYDRDESSFANSERYIRQELASLTSNADEVIQRITYTALLAEALEDAGYVQESIFETLEAKQDIFSAMDALVGEDVILASSSSSIPCSAFSEALGHRAQCLIAHPVNPPHLIPLVEMVPAPWTNASVTEKATLLMNDIGQTPVVVNKEIEGFILNRLQGALLNEAWWLYQEGYASVEVIDKCVRDGLSHRWSFMGPFQTISHNAPGGLVDYAERFRGFNFEIAKSRANPTPWDLDAAKNAAAEVEAIESKMGLDDAVTWRNDMLRSFKQWKSDSSNS</sequence>
<dbReference type="InterPro" id="IPR006108">
    <property type="entry name" value="3HC_DH_C"/>
</dbReference>
<dbReference type="InterPro" id="IPR008927">
    <property type="entry name" value="6-PGluconate_DH-like_C_sf"/>
</dbReference>
<reference evidence="5" key="1">
    <citation type="submission" date="2021-12" db="EMBL/GenBank/DDBJ databases">
        <title>Enterovibrio ZSDZ35 sp. nov. and Enterovibrio ZSDZ42 sp. nov., isolated from coastal seawater in Qingdao.</title>
        <authorList>
            <person name="Zhang P."/>
        </authorList>
    </citation>
    <scope>NUCLEOTIDE SEQUENCE</scope>
    <source>
        <strain evidence="5">ZSDZ35</strain>
    </source>
</reference>
<dbReference type="SUPFAM" id="SSF51735">
    <property type="entry name" value="NAD(P)-binding Rossmann-fold domains"/>
    <property type="match status" value="1"/>
</dbReference>
<name>A0ABT5QQB8_9GAMM</name>
<comment type="caution">
    <text evidence="5">The sequence shown here is derived from an EMBL/GenBank/DDBJ whole genome shotgun (WGS) entry which is preliminary data.</text>
</comment>
<dbReference type="NCBIfam" id="NF004783">
    <property type="entry name" value="PRK06129.1"/>
    <property type="match status" value="1"/>
</dbReference>
<dbReference type="RefSeq" id="WP_274143876.1">
    <property type="nucleotide sequence ID" value="NZ_JAJUBB010000016.1"/>
</dbReference>
<evidence type="ECO:0000259" key="3">
    <source>
        <dbReference type="Pfam" id="PF00725"/>
    </source>
</evidence>
<dbReference type="EMBL" id="JAJUBB010000016">
    <property type="protein sequence ID" value="MDD1783177.1"/>
    <property type="molecule type" value="Genomic_DNA"/>
</dbReference>
<dbReference type="PROSITE" id="PS00067">
    <property type="entry name" value="3HCDH"/>
    <property type="match status" value="1"/>
</dbReference>
<dbReference type="Gene3D" id="3.40.50.720">
    <property type="entry name" value="NAD(P)-binding Rossmann-like Domain"/>
    <property type="match status" value="1"/>
</dbReference>
<gene>
    <name evidence="5" type="ORF">LRP49_18580</name>
</gene>
<evidence type="ECO:0000256" key="1">
    <source>
        <dbReference type="ARBA" id="ARBA00009463"/>
    </source>
</evidence>
<evidence type="ECO:0000256" key="2">
    <source>
        <dbReference type="ARBA" id="ARBA00023002"/>
    </source>
</evidence>
<dbReference type="GO" id="GO:0003857">
    <property type="term" value="F:(3S)-3-hydroxyacyl-CoA dehydrogenase (NAD+) activity"/>
    <property type="evidence" value="ECO:0007669"/>
    <property type="project" value="UniProtKB-EC"/>
</dbReference>
<dbReference type="InterPro" id="IPR036291">
    <property type="entry name" value="NAD(P)-bd_dom_sf"/>
</dbReference>
<proteinExistence type="inferred from homology"/>
<dbReference type="PANTHER" id="PTHR48075:SF1">
    <property type="entry name" value="LAMBDA-CRYSTALLIN HOMOLOG"/>
    <property type="match status" value="1"/>
</dbReference>
<evidence type="ECO:0000259" key="4">
    <source>
        <dbReference type="Pfam" id="PF02737"/>
    </source>
</evidence>
<protein>
    <submittedName>
        <fullName evidence="5">3-hydroxyacyl-CoA dehydrogenase</fullName>
        <ecNumber evidence="5">1.1.1.35</ecNumber>
    </submittedName>
</protein>
<dbReference type="SUPFAM" id="SSF48179">
    <property type="entry name" value="6-phosphogluconate dehydrogenase C-terminal domain-like"/>
    <property type="match status" value="1"/>
</dbReference>
<dbReference type="Proteomes" id="UP001149821">
    <property type="component" value="Unassembled WGS sequence"/>
</dbReference>
<dbReference type="PANTHER" id="PTHR48075">
    <property type="entry name" value="3-HYDROXYACYL-COA DEHYDROGENASE FAMILY PROTEIN"/>
    <property type="match status" value="1"/>
</dbReference>
<evidence type="ECO:0000313" key="6">
    <source>
        <dbReference type="Proteomes" id="UP001149821"/>
    </source>
</evidence>
<dbReference type="InterPro" id="IPR013328">
    <property type="entry name" value="6PGD_dom2"/>
</dbReference>
<evidence type="ECO:0000313" key="5">
    <source>
        <dbReference type="EMBL" id="MDD1783177.1"/>
    </source>
</evidence>
<dbReference type="Gene3D" id="1.10.1040.10">
    <property type="entry name" value="N-(1-d-carboxylethyl)-l-norvaline Dehydrogenase, domain 2"/>
    <property type="match status" value="1"/>
</dbReference>
<comment type="similarity">
    <text evidence="1">Belongs to the 3-hydroxyacyl-CoA dehydrogenase family.</text>
</comment>
<keyword evidence="6" id="KW-1185">Reference proteome</keyword>
<dbReference type="Pfam" id="PF00725">
    <property type="entry name" value="3HCDH"/>
    <property type="match status" value="1"/>
</dbReference>
<dbReference type="Pfam" id="PF02737">
    <property type="entry name" value="3HCDH_N"/>
    <property type="match status" value="1"/>
</dbReference>
<feature type="domain" description="3-hydroxyacyl-CoA dehydrogenase NAD binding" evidence="4">
    <location>
        <begin position="3"/>
        <end position="175"/>
    </location>
</feature>
<keyword evidence="2 5" id="KW-0560">Oxidoreductase</keyword>
<organism evidence="5 6">
    <name type="scientific">Enterovibrio qingdaonensis</name>
    <dbReference type="NCBI Taxonomy" id="2899818"/>
    <lineage>
        <taxon>Bacteria</taxon>
        <taxon>Pseudomonadati</taxon>
        <taxon>Pseudomonadota</taxon>
        <taxon>Gammaproteobacteria</taxon>
        <taxon>Vibrionales</taxon>
        <taxon>Vibrionaceae</taxon>
        <taxon>Enterovibrio</taxon>
    </lineage>
</organism>